<dbReference type="Gene3D" id="3.40.50.850">
    <property type="entry name" value="Isochorismatase-like"/>
    <property type="match status" value="1"/>
</dbReference>
<accession>A0A7Y4P6X6</accession>
<name>A0A7Y4P6X6_9BURK</name>
<keyword evidence="4" id="KW-1185">Reference proteome</keyword>
<feature type="domain" description="Isochorismatase-like" evidence="2">
    <location>
        <begin position="7"/>
        <end position="181"/>
    </location>
</feature>
<dbReference type="Proteomes" id="UP000541421">
    <property type="component" value="Unassembled WGS sequence"/>
</dbReference>
<evidence type="ECO:0000256" key="1">
    <source>
        <dbReference type="ARBA" id="ARBA00022801"/>
    </source>
</evidence>
<dbReference type="SUPFAM" id="SSF52499">
    <property type="entry name" value="Isochorismatase-like hydrolases"/>
    <property type="match status" value="1"/>
</dbReference>
<reference evidence="3 4" key="1">
    <citation type="submission" date="2020-05" db="EMBL/GenBank/DDBJ databases">
        <authorList>
            <person name="Niu N."/>
        </authorList>
    </citation>
    <scope>NUCLEOTIDE SEQUENCE [LARGE SCALE GENOMIC DNA]</scope>
    <source>
        <strain evidence="3 4">LMG10982</strain>
    </source>
</reference>
<sequence length="188" mass="20872">MLTLDNAALLLIDIQQGFDVPNYWGKERSNPCAEANAAKLLQLWRRHHLPIFHIQHCSSNPRSCLYPTHPGHAFKPEVMPIKGERIIQKTVNSAFIGTPLKTLLDEKQIKQLVIVGLTTDHCVSTTTRMAGNYGYDVFLVADATATFNRMGVDGQEFPAQLMHETALASLHGEFATVVNTANIVDCFV</sequence>
<gene>
    <name evidence="3" type="ORF">HKX40_08525</name>
</gene>
<evidence type="ECO:0000313" key="3">
    <source>
        <dbReference type="EMBL" id="NOL50175.1"/>
    </source>
</evidence>
<dbReference type="GO" id="GO:0016787">
    <property type="term" value="F:hydrolase activity"/>
    <property type="evidence" value="ECO:0007669"/>
    <property type="project" value="UniProtKB-KW"/>
</dbReference>
<comment type="caution">
    <text evidence="3">The sequence shown here is derived from an EMBL/GenBank/DDBJ whole genome shotgun (WGS) entry which is preliminary data.</text>
</comment>
<dbReference type="PANTHER" id="PTHR43540">
    <property type="entry name" value="PEROXYUREIDOACRYLATE/UREIDOACRYLATE AMIDOHYDROLASE-RELATED"/>
    <property type="match status" value="1"/>
</dbReference>
<dbReference type="InterPro" id="IPR000868">
    <property type="entry name" value="Isochorismatase-like_dom"/>
</dbReference>
<keyword evidence="1 3" id="KW-0378">Hydrolase</keyword>
<evidence type="ECO:0000313" key="4">
    <source>
        <dbReference type="Proteomes" id="UP000541421"/>
    </source>
</evidence>
<dbReference type="PANTHER" id="PTHR43540:SF1">
    <property type="entry name" value="ISOCHORISMATASE HYDROLASE"/>
    <property type="match status" value="1"/>
</dbReference>
<dbReference type="Pfam" id="PF00857">
    <property type="entry name" value="Isochorismatase"/>
    <property type="match status" value="1"/>
</dbReference>
<dbReference type="InterPro" id="IPR050272">
    <property type="entry name" value="Isochorismatase-like_hydrls"/>
</dbReference>
<dbReference type="EMBL" id="JABGBO010000009">
    <property type="protein sequence ID" value="NOL50175.1"/>
    <property type="molecule type" value="Genomic_DNA"/>
</dbReference>
<evidence type="ECO:0000259" key="2">
    <source>
        <dbReference type="Pfam" id="PF00857"/>
    </source>
</evidence>
<organism evidence="3 4">
    <name type="scientific">Pelistega europaea</name>
    <dbReference type="NCBI Taxonomy" id="106147"/>
    <lineage>
        <taxon>Bacteria</taxon>
        <taxon>Pseudomonadati</taxon>
        <taxon>Pseudomonadota</taxon>
        <taxon>Betaproteobacteria</taxon>
        <taxon>Burkholderiales</taxon>
        <taxon>Alcaligenaceae</taxon>
        <taxon>Pelistega</taxon>
    </lineage>
</organism>
<protein>
    <submittedName>
        <fullName evidence="3">Cysteine hydrolase</fullName>
    </submittedName>
</protein>
<dbReference type="InterPro" id="IPR036380">
    <property type="entry name" value="Isochorismatase-like_sf"/>
</dbReference>
<dbReference type="AlphaFoldDB" id="A0A7Y4P6X6"/>
<proteinExistence type="predicted"/>
<dbReference type="CDD" id="cd01014">
    <property type="entry name" value="nicotinamidase_related"/>
    <property type="match status" value="1"/>
</dbReference>